<dbReference type="InterPro" id="IPR016635">
    <property type="entry name" value="AP_complex_ssu"/>
</dbReference>
<dbReference type="PANTHER" id="PTHR11753">
    <property type="entry name" value="ADAPTOR COMPLEXES SMALL SUBUNIT FAMILY"/>
    <property type="match status" value="1"/>
</dbReference>
<dbReference type="eggNOG" id="KOG3166">
    <property type="taxonomic scope" value="Eukaryota"/>
</dbReference>
<organism evidence="12">
    <name type="scientific">Talaromyces marneffei PM1</name>
    <dbReference type="NCBI Taxonomy" id="1077442"/>
    <lineage>
        <taxon>Eukaryota</taxon>
        <taxon>Fungi</taxon>
        <taxon>Dikarya</taxon>
        <taxon>Ascomycota</taxon>
        <taxon>Pezizomycotina</taxon>
        <taxon>Eurotiomycetes</taxon>
        <taxon>Eurotiomycetidae</taxon>
        <taxon>Eurotiales</taxon>
        <taxon>Trichocomaceae</taxon>
        <taxon>Talaromyces</taxon>
        <taxon>Talaromyces sect. Talaromyces</taxon>
    </lineage>
</organism>
<dbReference type="PROSITE" id="PS01082">
    <property type="entry name" value="RIBOSOMAL_L7AE"/>
    <property type="match status" value="1"/>
</dbReference>
<evidence type="ECO:0000256" key="2">
    <source>
        <dbReference type="ARBA" id="ARBA00006972"/>
    </source>
</evidence>
<dbReference type="InterPro" id="IPR011012">
    <property type="entry name" value="Longin-like_dom_sf"/>
</dbReference>
<comment type="caution">
    <text evidence="12">The sequence shown here is derived from an EMBL/GenBank/DDBJ whole genome shotgun (WGS) entry which is preliminary data.</text>
</comment>
<evidence type="ECO:0000256" key="8">
    <source>
        <dbReference type="ARBA" id="ARBA00023274"/>
    </source>
</evidence>
<reference key="1">
    <citation type="journal article" date="2014" name="PLoS Genet.">
        <title>Signature Gene Expression Reveals Novel Clues to the Molecular Mechanisms of Dimorphic Transition in Penicillium marneffei.</title>
        <authorList>
            <person name="Yang E."/>
            <person name="Wang G."/>
            <person name="Cai J."/>
            <person name="Woo P.C."/>
            <person name="Lau S.K."/>
            <person name="Yuen K.-Y."/>
            <person name="Chow W.-N."/>
            <person name="Lin X."/>
        </authorList>
    </citation>
    <scope>NUCLEOTIDE SEQUENCE [LARGE SCALE GENOMIC DNA]</scope>
    <source>
        <strain>PM1</strain>
    </source>
</reference>
<dbReference type="SUPFAM" id="SSF64356">
    <property type="entry name" value="SNARE-like"/>
    <property type="match status" value="1"/>
</dbReference>
<dbReference type="FunFam" id="3.30.450.60:FF:000001">
    <property type="entry name" value="AP complex subunit sigma"/>
    <property type="match status" value="1"/>
</dbReference>
<name>A0A093V9U2_TALMA</name>
<evidence type="ECO:0000259" key="11">
    <source>
        <dbReference type="Pfam" id="PF01248"/>
    </source>
</evidence>
<dbReference type="GO" id="GO:0005840">
    <property type="term" value="C:ribosome"/>
    <property type="evidence" value="ECO:0007669"/>
    <property type="project" value="UniProtKB-KW"/>
</dbReference>
<dbReference type="SUPFAM" id="SSF55315">
    <property type="entry name" value="L30e-like"/>
    <property type="match status" value="1"/>
</dbReference>
<feature type="domain" description="Ribosomal protein eL8/eL30/eS12/Gadd45" evidence="11">
    <location>
        <begin position="322"/>
        <end position="411"/>
    </location>
</feature>
<evidence type="ECO:0000259" key="10">
    <source>
        <dbReference type="Pfam" id="PF01217"/>
    </source>
</evidence>
<keyword evidence="6 12" id="KW-0689">Ribosomal protein</keyword>
<feature type="region of interest" description="Disordered" evidence="9">
    <location>
        <begin position="189"/>
        <end position="227"/>
    </location>
</feature>
<dbReference type="HOGENOM" id="CLU_044731_0_0_1"/>
<keyword evidence="7" id="KW-0472">Membrane</keyword>
<gene>
    <name evidence="12" type="ORF">GQ26_0170430</name>
</gene>
<dbReference type="Gene3D" id="3.30.1330.30">
    <property type="match status" value="1"/>
</dbReference>
<evidence type="ECO:0000256" key="6">
    <source>
        <dbReference type="ARBA" id="ARBA00022980"/>
    </source>
</evidence>
<dbReference type="EMBL" id="JPOX01000017">
    <property type="protein sequence ID" value="KFX46759.1"/>
    <property type="molecule type" value="Genomic_DNA"/>
</dbReference>
<sequence>MINAVLVFNNTGQPRLTKFYTQLDTQIQQKLIKQIYELVSQRPPSACNFLPLPPLLSQGASSKAASGPSDAPTQITYRTYATLSFIMISTSTESPLALIDLIQVFVEALDRLFQNVCELDLIFGYETMHATLSEMIIGGVVVETNTDKIVAGVKAQEGSRGKRIAVDAASSSASPSDFLSLFVPSFSQHSAHSAPRPSPNDNMPPKGKKVAAAPFPQGKAGAKKTKNPLFESRSRNFGIGQDVQPKRNLSRFVKWPEYVRLQRQKKILNMRLKVPPAIAQFSNTLDRNTAAQTFKLLNKYRPESKAEKKERLLKEATAVAEGKKKEDVSKKPYAVKYGLNHVVGLVENKKASLVLIAHDVDPIELVVFLPALCRKMGVPYAIIKGKARLGTVVHKKTAAVVALTEVRSEDNSEFSKLVSAIKEGYSDKYEENRRHWGGGIMGAKANDRQEKKRKAIESAIKI</sequence>
<dbReference type="GO" id="GO:0012505">
    <property type="term" value="C:endomembrane system"/>
    <property type="evidence" value="ECO:0007669"/>
    <property type="project" value="UniProtKB-SubCell"/>
</dbReference>
<dbReference type="InterPro" id="IPR001921">
    <property type="entry name" value="Ribosomal_eL8_euk"/>
</dbReference>
<dbReference type="FunFam" id="3.30.1330.30:FF:000003">
    <property type="entry name" value="60S ribosomal protein L7a"/>
    <property type="match status" value="1"/>
</dbReference>
<comment type="similarity">
    <text evidence="3">Belongs to the eukaryotic ribosomal protein eL8 family.</text>
</comment>
<keyword evidence="4" id="KW-0813">Transport</keyword>
<reference evidence="12" key="2">
    <citation type="journal article" date="2014" name="PLoS Genet.">
        <title>Signature gene expression reveals novel clues to the molecular mechanisms of dimorphic transition in Penicillium marneffei.</title>
        <authorList>
            <person name="Yang E."/>
            <person name="Wang G."/>
            <person name="Cai J."/>
            <person name="Woo P.C."/>
            <person name="Lau S.K."/>
            <person name="Yuen K.-Y."/>
            <person name="Chow W.-N."/>
            <person name="Lin X."/>
        </authorList>
    </citation>
    <scope>NUCLEOTIDE SEQUENCE</scope>
    <source>
        <strain evidence="12">PM1</strain>
    </source>
</reference>
<evidence type="ECO:0000256" key="9">
    <source>
        <dbReference type="SAM" id="MobiDB-lite"/>
    </source>
</evidence>
<dbReference type="Pfam" id="PF01248">
    <property type="entry name" value="Ribosomal_L7Ae"/>
    <property type="match status" value="1"/>
</dbReference>
<dbReference type="PRINTS" id="PR00881">
    <property type="entry name" value="L7ARS6FAMILY"/>
</dbReference>
<dbReference type="Pfam" id="PF01217">
    <property type="entry name" value="Clat_adaptor_s"/>
    <property type="match status" value="1"/>
</dbReference>
<dbReference type="PRINTS" id="PR00882">
    <property type="entry name" value="RIBOSOMALL7A"/>
</dbReference>
<evidence type="ECO:0000256" key="4">
    <source>
        <dbReference type="ARBA" id="ARBA00022448"/>
    </source>
</evidence>
<dbReference type="GO" id="GO:1990904">
    <property type="term" value="C:ribonucleoprotein complex"/>
    <property type="evidence" value="ECO:0007669"/>
    <property type="project" value="UniProtKB-KW"/>
</dbReference>
<evidence type="ECO:0000256" key="5">
    <source>
        <dbReference type="ARBA" id="ARBA00022927"/>
    </source>
</evidence>
<dbReference type="InterPro" id="IPR022775">
    <property type="entry name" value="AP_mu_sigma_su"/>
</dbReference>
<evidence type="ECO:0000256" key="1">
    <source>
        <dbReference type="ARBA" id="ARBA00004308"/>
    </source>
</evidence>
<evidence type="ECO:0000256" key="3">
    <source>
        <dbReference type="ARBA" id="ARBA00007337"/>
    </source>
</evidence>
<keyword evidence="5" id="KW-0653">Protein transport</keyword>
<evidence type="ECO:0000313" key="12">
    <source>
        <dbReference type="EMBL" id="KFX46759.1"/>
    </source>
</evidence>
<keyword evidence="8" id="KW-0687">Ribonucleoprotein</keyword>
<accession>A0A093V9U2</accession>
<comment type="subcellular location">
    <subcellularLocation>
        <location evidence="1">Endomembrane system</location>
    </subcellularLocation>
</comment>
<dbReference type="GO" id="GO:0042254">
    <property type="term" value="P:ribosome biogenesis"/>
    <property type="evidence" value="ECO:0007669"/>
    <property type="project" value="InterPro"/>
</dbReference>
<comment type="similarity">
    <text evidence="2">Belongs to the adaptor complexes small subunit family.</text>
</comment>
<feature type="domain" description="AP complex mu/sigma subunit" evidence="10">
    <location>
        <begin position="1"/>
        <end position="155"/>
    </location>
</feature>
<evidence type="ECO:0000256" key="7">
    <source>
        <dbReference type="ARBA" id="ARBA00023136"/>
    </source>
</evidence>
<dbReference type="InterPro" id="IPR018492">
    <property type="entry name" value="Ribosomal_eL8/Nhp2"/>
</dbReference>
<dbReference type="GO" id="GO:0015031">
    <property type="term" value="P:protein transport"/>
    <property type="evidence" value="ECO:0007669"/>
    <property type="project" value="UniProtKB-KW"/>
</dbReference>
<dbReference type="InterPro" id="IPR004038">
    <property type="entry name" value="Ribosomal_eL8/eL30/eS12/Gad45"/>
</dbReference>
<dbReference type="AlphaFoldDB" id="A0A093V9U2"/>
<dbReference type="InterPro" id="IPR004037">
    <property type="entry name" value="Ribosomal_eL8-like_CS"/>
</dbReference>
<proteinExistence type="inferred from homology"/>
<dbReference type="Gene3D" id="3.30.450.60">
    <property type="match status" value="1"/>
</dbReference>
<dbReference type="InterPro" id="IPR029064">
    <property type="entry name" value="Ribosomal_eL30-like_sf"/>
</dbReference>
<protein>
    <submittedName>
        <fullName evidence="12">60S ribosomal protein L8-B</fullName>
    </submittedName>
</protein>